<protein>
    <submittedName>
        <fullName evidence="1">TraB/GumN family protein</fullName>
    </submittedName>
</protein>
<reference evidence="1" key="1">
    <citation type="submission" date="2020-05" db="EMBL/GenBank/DDBJ databases">
        <title>Sulfur intermediates as new biogeochemical hubs in an aquatic model microbial ecosystem.</title>
        <authorList>
            <person name="Vigneron A."/>
        </authorList>
    </citation>
    <scope>NUCLEOTIDE SEQUENCE</scope>
    <source>
        <strain evidence="1">Bin.250</strain>
    </source>
</reference>
<dbReference type="InterPro" id="IPR047111">
    <property type="entry name" value="YbaP-like"/>
</dbReference>
<dbReference type="AlphaFoldDB" id="A0A972VXC9"/>
<dbReference type="Proteomes" id="UP000754644">
    <property type="component" value="Unassembled WGS sequence"/>
</dbReference>
<organism evidence="1 2">
    <name type="scientific">SAR86 cluster bacterium</name>
    <dbReference type="NCBI Taxonomy" id="2030880"/>
    <lineage>
        <taxon>Bacteria</taxon>
        <taxon>Pseudomonadati</taxon>
        <taxon>Pseudomonadota</taxon>
        <taxon>Gammaproteobacteria</taxon>
        <taxon>SAR86 cluster</taxon>
    </lineage>
</organism>
<evidence type="ECO:0000313" key="1">
    <source>
        <dbReference type="EMBL" id="NQV65241.1"/>
    </source>
</evidence>
<accession>A0A972VXC9</accession>
<dbReference type="PANTHER" id="PTHR40590:SF1">
    <property type="entry name" value="CYTOPLASMIC PROTEIN"/>
    <property type="match status" value="1"/>
</dbReference>
<dbReference type="InterPro" id="IPR002816">
    <property type="entry name" value="TraB/PrgY/GumN_fam"/>
</dbReference>
<name>A0A972VXC9_9GAMM</name>
<gene>
    <name evidence="1" type="ORF">HQ497_07740</name>
</gene>
<dbReference type="CDD" id="cd14789">
    <property type="entry name" value="Tiki"/>
    <property type="match status" value="1"/>
</dbReference>
<dbReference type="Pfam" id="PF01963">
    <property type="entry name" value="TraB_PrgY_gumN"/>
    <property type="match status" value="1"/>
</dbReference>
<dbReference type="EMBL" id="JABMOJ010000291">
    <property type="protein sequence ID" value="NQV65241.1"/>
    <property type="molecule type" value="Genomic_DNA"/>
</dbReference>
<sequence>MAYCLIARVLNHTRVLLVVFMLYLPATAMAELLTLEDIYEKLEVEPTGDMAVELAIHYKKYAKYRKSKALALAFSANGYSIGYSHKASSELGASQLALSSCEKWRVDSGVGGQCEIVLLGDELVSPGAIIKRKVNEATPAMVWRVEGTGGALYLVGTIHALKPTLLPLPAVFDQVFAQSEIIAFEMNPILATDPVRLHAVQTLMAVDPKQQKSLYDKTTRKPLKGFAKNYDLRVASAYTVPAVVNAMQVSQLKMAALGYTVNTGVEMYYAREASKAGKAIVELEGPTDAWAPLVNLPMETQLLMLRETILQLETLPAQLDMLITSWLFGDAEQLYAETIKSMSLSAQTDPDLMAVALEILDKRNQRWMEKIDGMLQAPKSSVVMAGAAHFGGENGLLALLRKQGLNPVQLTWGGDDIIQSSAIGD</sequence>
<evidence type="ECO:0000313" key="2">
    <source>
        <dbReference type="Proteomes" id="UP000754644"/>
    </source>
</evidence>
<dbReference type="PANTHER" id="PTHR40590">
    <property type="entry name" value="CYTOPLASMIC PROTEIN-RELATED"/>
    <property type="match status" value="1"/>
</dbReference>
<comment type="caution">
    <text evidence="1">The sequence shown here is derived from an EMBL/GenBank/DDBJ whole genome shotgun (WGS) entry which is preliminary data.</text>
</comment>
<proteinExistence type="predicted"/>